<reference evidence="1" key="1">
    <citation type="journal article" date="2015" name="ISME J.">
        <title>Aquifer environment selects for microbial species cohorts in sediment and groundwater.</title>
        <authorList>
            <person name="Hug L.A."/>
            <person name="Thomas B.C."/>
            <person name="Brown C.T."/>
            <person name="Frischkorn K.R."/>
            <person name="Williams K.H."/>
            <person name="Tringe S.G."/>
            <person name="Banfield J.F."/>
        </authorList>
    </citation>
    <scope>NUCLEOTIDE SEQUENCE</scope>
</reference>
<dbReference type="InterPro" id="IPR009241">
    <property type="entry name" value="HigB-like"/>
</dbReference>
<organism evidence="1">
    <name type="scientific">uncultured Parcubacteria bacterium Rifle_16ft_4_minimus_37658</name>
    <dbReference type="NCBI Taxonomy" id="1665141"/>
    <lineage>
        <taxon>Bacteria</taxon>
        <taxon>Candidatus Parcubacteria</taxon>
        <taxon>environmental samples</taxon>
    </lineage>
</organism>
<proteinExistence type="predicted"/>
<dbReference type="AlphaFoldDB" id="A0A0H4T4G7"/>
<dbReference type="EMBL" id="KT007001">
    <property type="protein sequence ID" value="AKQ02611.1"/>
    <property type="molecule type" value="Genomic_DNA"/>
</dbReference>
<name>A0A0H4T4G7_9BACT</name>
<evidence type="ECO:0000313" key="1">
    <source>
        <dbReference type="EMBL" id="AKQ02611.1"/>
    </source>
</evidence>
<accession>A0A0H4T4G7</accession>
<sequence>MKIKFFKKRLEDFITSLEKPAVAKILRTLDLLEIFGHELGMPHSRKISNNLFELRIRGTQEIRIFYTFHKNEAILLHGFLKKTEQTPQKEIAIAKAILPYLT</sequence>
<dbReference type="Pfam" id="PF05973">
    <property type="entry name" value="Gp49"/>
    <property type="match status" value="1"/>
</dbReference>
<protein>
    <submittedName>
        <fullName evidence="1">Bacteriophage protein</fullName>
    </submittedName>
</protein>